<gene>
    <name evidence="1" type="ORF">LCGC14_0147450</name>
</gene>
<dbReference type="AlphaFoldDB" id="A0A0F9Y1U4"/>
<dbReference type="EMBL" id="LAZR01000051">
    <property type="protein sequence ID" value="KKN98633.1"/>
    <property type="molecule type" value="Genomic_DNA"/>
</dbReference>
<organism evidence="1">
    <name type="scientific">marine sediment metagenome</name>
    <dbReference type="NCBI Taxonomy" id="412755"/>
    <lineage>
        <taxon>unclassified sequences</taxon>
        <taxon>metagenomes</taxon>
        <taxon>ecological metagenomes</taxon>
    </lineage>
</organism>
<evidence type="ECO:0000313" key="1">
    <source>
        <dbReference type="EMBL" id="KKN98633.1"/>
    </source>
</evidence>
<accession>A0A0F9Y1U4</accession>
<protein>
    <submittedName>
        <fullName evidence="1">Uncharacterized protein</fullName>
    </submittedName>
</protein>
<reference evidence="1" key="1">
    <citation type="journal article" date="2015" name="Nature">
        <title>Complex archaea that bridge the gap between prokaryotes and eukaryotes.</title>
        <authorList>
            <person name="Spang A."/>
            <person name="Saw J.H."/>
            <person name="Jorgensen S.L."/>
            <person name="Zaremba-Niedzwiedzka K."/>
            <person name="Martijn J."/>
            <person name="Lind A.E."/>
            <person name="van Eijk R."/>
            <person name="Schleper C."/>
            <person name="Guy L."/>
            <person name="Ettema T.J."/>
        </authorList>
    </citation>
    <scope>NUCLEOTIDE SEQUENCE</scope>
</reference>
<proteinExistence type="predicted"/>
<sequence length="110" mass="12657">MTSITLNLTVAERILLSRAFNELKGSLILLRQGGSILDILQLTDDEKDGVMYEELPNGQARWKDNLSVDLKFNPTEFEFFKNIIGNKQDWPMQALEVLEKIDNVEEEKET</sequence>
<name>A0A0F9Y1U4_9ZZZZ</name>
<comment type="caution">
    <text evidence="1">The sequence shown here is derived from an EMBL/GenBank/DDBJ whole genome shotgun (WGS) entry which is preliminary data.</text>
</comment>